<dbReference type="PANTHER" id="PTHR45418">
    <property type="entry name" value="CANCER/TESTIS ANTIGEN 55"/>
    <property type="match status" value="1"/>
</dbReference>
<dbReference type="Pfam" id="PF13087">
    <property type="entry name" value="AAA_12"/>
    <property type="match status" value="1"/>
</dbReference>
<evidence type="ECO:0000256" key="9">
    <source>
        <dbReference type="ARBA" id="ARBA00023158"/>
    </source>
</evidence>
<keyword evidence="6" id="KW-0378">Hydrolase</keyword>
<dbReference type="CDD" id="cd18808">
    <property type="entry name" value="SF1_C_Upf1"/>
    <property type="match status" value="1"/>
</dbReference>
<evidence type="ECO:0000259" key="13">
    <source>
        <dbReference type="SMART" id="SM00487"/>
    </source>
</evidence>
<keyword evidence="5" id="KW-0547">Nucleotide-binding</keyword>
<keyword evidence="7" id="KW-0347">Helicase</keyword>
<evidence type="ECO:0000256" key="10">
    <source>
        <dbReference type="ARBA" id="ARBA00047984"/>
    </source>
</evidence>
<dbReference type="CDD" id="cd18038">
    <property type="entry name" value="DEXXQc_Helz-like"/>
    <property type="match status" value="1"/>
</dbReference>
<evidence type="ECO:0000256" key="7">
    <source>
        <dbReference type="ARBA" id="ARBA00022806"/>
    </source>
</evidence>
<dbReference type="InterPro" id="IPR014001">
    <property type="entry name" value="Helicase_ATP-bd"/>
</dbReference>
<dbReference type="GO" id="GO:0003723">
    <property type="term" value="F:RNA binding"/>
    <property type="evidence" value="ECO:0007669"/>
    <property type="project" value="InterPro"/>
</dbReference>
<evidence type="ECO:0000256" key="2">
    <source>
        <dbReference type="ARBA" id="ARBA00005601"/>
    </source>
</evidence>
<dbReference type="FunFam" id="3.40.50.300:FF:001468">
    <property type="entry name" value="Probable RNA helicase SDE3"/>
    <property type="match status" value="1"/>
</dbReference>
<dbReference type="Pfam" id="PF21634">
    <property type="entry name" value="MOV-10_beta-barrel"/>
    <property type="match status" value="1"/>
</dbReference>
<proteinExistence type="inferred from homology"/>
<comment type="subcellular location">
    <subcellularLocation>
        <location evidence="1">Cytoplasm</location>
    </subcellularLocation>
</comment>
<comment type="similarity">
    <text evidence="2">Belongs to the DNA2/NAM7 helicase family. SDE3 subfamily.</text>
</comment>
<evidence type="ECO:0000256" key="5">
    <source>
        <dbReference type="ARBA" id="ARBA00022741"/>
    </source>
</evidence>
<dbReference type="InterPro" id="IPR027417">
    <property type="entry name" value="P-loop_NTPase"/>
</dbReference>
<dbReference type="GO" id="GO:0003678">
    <property type="term" value="F:DNA helicase activity"/>
    <property type="evidence" value="ECO:0007669"/>
    <property type="project" value="UniProtKB-EC"/>
</dbReference>
<organism evidence="14">
    <name type="scientific">Rhizophora mucronata</name>
    <name type="common">Asiatic mangrove</name>
    <dbReference type="NCBI Taxonomy" id="61149"/>
    <lineage>
        <taxon>Eukaryota</taxon>
        <taxon>Viridiplantae</taxon>
        <taxon>Streptophyta</taxon>
        <taxon>Embryophyta</taxon>
        <taxon>Tracheophyta</taxon>
        <taxon>Spermatophyta</taxon>
        <taxon>Magnoliopsida</taxon>
        <taxon>eudicotyledons</taxon>
        <taxon>Gunneridae</taxon>
        <taxon>Pentapetalae</taxon>
        <taxon>rosids</taxon>
        <taxon>fabids</taxon>
        <taxon>Malpighiales</taxon>
        <taxon>Rhizophoraceae</taxon>
        <taxon>Rhizophora</taxon>
    </lineage>
</organism>
<dbReference type="GO" id="GO:0005524">
    <property type="term" value="F:ATP binding"/>
    <property type="evidence" value="ECO:0007669"/>
    <property type="project" value="UniProtKB-KW"/>
</dbReference>
<evidence type="ECO:0000256" key="4">
    <source>
        <dbReference type="ARBA" id="ARBA00022490"/>
    </source>
</evidence>
<dbReference type="InterPro" id="IPR049080">
    <property type="entry name" value="MOV-10-like_beta-barrel"/>
</dbReference>
<feature type="compositionally biased region" description="Acidic residues" evidence="12">
    <location>
        <begin position="870"/>
        <end position="879"/>
    </location>
</feature>
<dbReference type="InterPro" id="IPR026122">
    <property type="entry name" value="MOV-10/SDE3_DEXXQ/H-box"/>
</dbReference>
<name>A0A2P2IQ12_RHIMU</name>
<evidence type="ECO:0000256" key="8">
    <source>
        <dbReference type="ARBA" id="ARBA00022840"/>
    </source>
</evidence>
<evidence type="ECO:0000256" key="1">
    <source>
        <dbReference type="ARBA" id="ARBA00004496"/>
    </source>
</evidence>
<dbReference type="InterPro" id="IPR047187">
    <property type="entry name" value="SF1_C_Upf1"/>
</dbReference>
<feature type="domain" description="Helicase ATP-binding" evidence="13">
    <location>
        <begin position="390"/>
        <end position="593"/>
    </location>
</feature>
<evidence type="ECO:0000256" key="3">
    <source>
        <dbReference type="ARBA" id="ARBA00012552"/>
    </source>
</evidence>
<dbReference type="EMBL" id="GGEC01002838">
    <property type="protein sequence ID" value="MBW83321.1"/>
    <property type="molecule type" value="Transcribed_RNA"/>
</dbReference>
<keyword evidence="8" id="KW-0067">ATP-binding</keyword>
<dbReference type="AlphaFoldDB" id="A0A2P2IQ12"/>
<dbReference type="InterPro" id="IPR041679">
    <property type="entry name" value="DNA2/NAM7-like_C"/>
</dbReference>
<evidence type="ECO:0000256" key="12">
    <source>
        <dbReference type="SAM" id="MobiDB-lite"/>
    </source>
</evidence>
<dbReference type="Gene3D" id="3.40.50.300">
    <property type="entry name" value="P-loop containing nucleotide triphosphate hydrolases"/>
    <property type="match status" value="3"/>
</dbReference>
<keyword evidence="9" id="KW-0943">RNA-mediated gene silencing</keyword>
<dbReference type="Pfam" id="PF13086">
    <property type="entry name" value="AAA_11"/>
    <property type="match status" value="2"/>
</dbReference>
<dbReference type="PANTHER" id="PTHR45418:SF1">
    <property type="entry name" value="CANCER_TESTIS ANTIGEN 55"/>
    <property type="match status" value="1"/>
</dbReference>
<comment type="catalytic activity">
    <reaction evidence="10">
        <text>ATP + H2O = ADP + phosphate + H(+)</text>
        <dbReference type="Rhea" id="RHEA:13065"/>
        <dbReference type="ChEBI" id="CHEBI:15377"/>
        <dbReference type="ChEBI" id="CHEBI:15378"/>
        <dbReference type="ChEBI" id="CHEBI:30616"/>
        <dbReference type="ChEBI" id="CHEBI:43474"/>
        <dbReference type="ChEBI" id="CHEBI:456216"/>
        <dbReference type="EC" id="3.6.4.13"/>
    </reaction>
</comment>
<protein>
    <recommendedName>
        <fullName evidence="3">RNA helicase</fullName>
        <ecNumber evidence="3">3.6.4.13</ecNumber>
    </recommendedName>
</protein>
<dbReference type="GO" id="GO:0032574">
    <property type="term" value="F:5'-3' RNA helicase activity"/>
    <property type="evidence" value="ECO:0007669"/>
    <property type="project" value="InterPro"/>
</dbReference>
<evidence type="ECO:0000256" key="11">
    <source>
        <dbReference type="ARBA" id="ARBA00048432"/>
    </source>
</evidence>
<dbReference type="GO" id="GO:0005737">
    <property type="term" value="C:cytoplasm"/>
    <property type="evidence" value="ECO:0007669"/>
    <property type="project" value="UniProtKB-SubCell"/>
</dbReference>
<evidence type="ECO:0000256" key="6">
    <source>
        <dbReference type="ARBA" id="ARBA00022801"/>
    </source>
</evidence>
<dbReference type="InterPro" id="IPR041677">
    <property type="entry name" value="DNA2/NAM7_AAA_11"/>
</dbReference>
<evidence type="ECO:0000313" key="14">
    <source>
        <dbReference type="EMBL" id="MBW83321.1"/>
    </source>
</evidence>
<dbReference type="FunFam" id="3.40.50.300:FF:001295">
    <property type="entry name" value="Probable RNA helicase SDE3"/>
    <property type="match status" value="1"/>
</dbReference>
<sequence length="879" mass="99842">MSTTGNKSDDEYSEIGDKGEISFVDFQQDKSVWNYKPQEEGPIIVSVPFPFKDGKPQSVLVGETVADSITLTNNTSEAVDLWTKIFASTPQDSFSLSLMKPPAPDDEKGQRAFLEGFELEDRMLQPGEKLTVWLSCKPMGIGVYTSVVHFDVGCDRIERVVNILSEDKISQSLASKKPYSRTTRKKQFNVDSYVAGSRPARVTERSFKNRLPRYDIPKNIREQIESKQIPNAINGGLTRGNYASYFKTLLIMEEIQLEESMRNYDLECVNMSKKGHFLSLMVPDLAERRPSLVRGDYIFAKLANADDATRPYKGDIHRVEADEVYLKFSQDFHWSHSNTNRYNIHFTYNRINMRRLYQAIDAAENLERELLFPIESSENRLIETTPLVPISCNLNEEQIYSIEMILGCNGGPPYVIHGPPGTGKTMALVEAILQIYKCRKNTRILVCAPSNSAADHMLEKLINEKAVKVRENEIFRLNASARPFEDVKPEHICFCSFENLIFNCPPLRALKRYRIIVSTYMSASLLYAEGLGRGYFSHIFLDEAGQASEPESMVSVANLCQKNTVVVLAGDPMQLGPVVFSRDAEASGLGKSYLERLFECEPYCSGDENYVTKLKKSYRCHPEILYLPSTLFYQGELIACKESIDDTTALMSSVNLHKGNGFPVLFFGIQGCDEREGSNPSWFNRIEASKVIEIVQKLVTKGNLTELDIGVITPYRQQVCKIKKVLEDLDMADIKVGSVEQFQGQERKVIIVSTVRSTVRHNEFDRAHCLGFLTNPRRFNVALTRAILLLIIVSNPHIVSKDVHWNKLLWHCVDHDSYQGCALPERREFFYERQGMEVFANNDEEKLQLSEGVACGQEPFQTDIPKPVKDEDEWSDGWR</sequence>
<dbReference type="GO" id="GO:0031047">
    <property type="term" value="P:regulatory ncRNA-mediated gene silencing"/>
    <property type="evidence" value="ECO:0007669"/>
    <property type="project" value="UniProtKB-KW"/>
</dbReference>
<feature type="region of interest" description="Disordered" evidence="12">
    <location>
        <begin position="858"/>
        <end position="879"/>
    </location>
</feature>
<reference evidence="14" key="1">
    <citation type="submission" date="2018-02" db="EMBL/GenBank/DDBJ databases">
        <title>Rhizophora mucronata_Transcriptome.</title>
        <authorList>
            <person name="Meera S.P."/>
            <person name="Sreeshan A."/>
            <person name="Augustine A."/>
        </authorList>
    </citation>
    <scope>NUCLEOTIDE SEQUENCE</scope>
    <source>
        <tissue evidence="14">Leaf</tissue>
    </source>
</reference>
<keyword evidence="4" id="KW-0963">Cytoplasm</keyword>
<dbReference type="SMART" id="SM00487">
    <property type="entry name" value="DEXDc"/>
    <property type="match status" value="1"/>
</dbReference>
<dbReference type="EC" id="3.6.4.13" evidence="3"/>
<dbReference type="SUPFAM" id="SSF52540">
    <property type="entry name" value="P-loop containing nucleoside triphosphate hydrolases"/>
    <property type="match status" value="1"/>
</dbReference>
<comment type="catalytic activity">
    <reaction evidence="11">
        <text>ATP + H2O = ADP + phosphate + H(+)</text>
        <dbReference type="Rhea" id="RHEA:13065"/>
        <dbReference type="ChEBI" id="CHEBI:15377"/>
        <dbReference type="ChEBI" id="CHEBI:15378"/>
        <dbReference type="ChEBI" id="CHEBI:30616"/>
        <dbReference type="ChEBI" id="CHEBI:43474"/>
        <dbReference type="ChEBI" id="CHEBI:456216"/>
        <dbReference type="EC" id="3.6.4.12"/>
    </reaction>
    <physiologicalReaction direction="left-to-right" evidence="11">
        <dbReference type="Rhea" id="RHEA:13066"/>
    </physiologicalReaction>
</comment>
<accession>A0A2P2IQ12</accession>
<dbReference type="GO" id="GO:0016787">
    <property type="term" value="F:hydrolase activity"/>
    <property type="evidence" value="ECO:0007669"/>
    <property type="project" value="UniProtKB-KW"/>
</dbReference>